<feature type="binding site" evidence="3">
    <location>
        <begin position="181"/>
        <end position="183"/>
    </location>
    <ligand>
        <name>ATP</name>
        <dbReference type="ChEBI" id="CHEBI:30616"/>
    </ligand>
</feature>
<evidence type="ECO:0000256" key="3">
    <source>
        <dbReference type="PIRSR" id="PIRSR000705-3"/>
    </source>
</evidence>
<feature type="binding site" evidence="2">
    <location>
        <position position="146"/>
    </location>
    <ligand>
        <name>substrate</name>
    </ligand>
</feature>
<dbReference type="GO" id="GO:0005524">
    <property type="term" value="F:ATP binding"/>
    <property type="evidence" value="ECO:0007669"/>
    <property type="project" value="UniProtKB-KW"/>
</dbReference>
<gene>
    <name evidence="5" type="ORF">E3J62_05975</name>
</gene>
<feature type="binding site" evidence="2">
    <location>
        <position position="85"/>
    </location>
    <ligand>
        <name>substrate</name>
    </ligand>
</feature>
<dbReference type="PIRSF" id="PIRSF000705">
    <property type="entry name" value="DNK"/>
    <property type="match status" value="1"/>
</dbReference>
<dbReference type="Pfam" id="PF01712">
    <property type="entry name" value="dNK"/>
    <property type="match status" value="1"/>
</dbReference>
<comment type="caution">
    <text evidence="5">The sequence shown here is derived from an EMBL/GenBank/DDBJ whole genome shotgun (WGS) entry which is preliminary data.</text>
</comment>
<sequence length="212" mass="25082">MNEPRFLAVEGPIAVGKTDLANALARRLKAKTILEDVAENPFLAGFYRDMRAHAFQTQIFFLLSRHRQMREIAQADLFFERVISDYIFAKDRIFAYLNLDDEELSLYEKIYPFFESEIILPDLVIYLQANPDRLFERMNKRERPYERAATLEYLRELSEAYNRFFFHYFSTPLLVVNANALDFSKDEEAVKDLIKQFEKPFSGTRYYVPPAE</sequence>
<evidence type="ECO:0000256" key="1">
    <source>
        <dbReference type="PIRSR" id="PIRSR000705-1"/>
    </source>
</evidence>
<name>A0A523UTJ3_UNCT6</name>
<dbReference type="PANTHER" id="PTHR10513">
    <property type="entry name" value="DEOXYNUCLEOSIDE KINASE"/>
    <property type="match status" value="1"/>
</dbReference>
<keyword evidence="3" id="KW-0547">Nucleotide-binding</keyword>
<dbReference type="InterPro" id="IPR050566">
    <property type="entry name" value="Deoxyribonucleoside_kinase"/>
</dbReference>
<dbReference type="PANTHER" id="PTHR10513:SF46">
    <property type="entry name" value="DEOXYGUANOSINE KINASE"/>
    <property type="match status" value="1"/>
</dbReference>
<feature type="active site" description="Proton acceptor" evidence="1">
    <location>
        <position position="80"/>
    </location>
</feature>
<dbReference type="AlphaFoldDB" id="A0A523UTJ3"/>
<feature type="binding site" evidence="2">
    <location>
        <position position="58"/>
    </location>
    <ligand>
        <name>substrate</name>
    </ligand>
</feature>
<feature type="binding site" evidence="3">
    <location>
        <begin position="11"/>
        <end position="19"/>
    </location>
    <ligand>
        <name>ATP</name>
        <dbReference type="ChEBI" id="CHEBI:30616"/>
    </ligand>
</feature>
<evidence type="ECO:0000313" key="5">
    <source>
        <dbReference type="EMBL" id="TET45877.1"/>
    </source>
</evidence>
<dbReference type="InterPro" id="IPR027417">
    <property type="entry name" value="P-loop_NTPase"/>
</dbReference>
<organism evidence="5 6">
    <name type="scientific">candidate division TA06 bacterium</name>
    <dbReference type="NCBI Taxonomy" id="2250710"/>
    <lineage>
        <taxon>Bacteria</taxon>
        <taxon>Bacteria division TA06</taxon>
    </lineage>
</organism>
<reference evidence="5 6" key="1">
    <citation type="submission" date="2019-03" db="EMBL/GenBank/DDBJ databases">
        <title>Metabolic potential of uncultured bacteria and archaea associated with petroleum seepage in deep-sea sediments.</title>
        <authorList>
            <person name="Dong X."/>
            <person name="Hubert C."/>
        </authorList>
    </citation>
    <scope>NUCLEOTIDE SEQUENCE [LARGE SCALE GENOMIC DNA]</scope>
    <source>
        <strain evidence="5">E44_bin18</strain>
    </source>
</reference>
<dbReference type="Gene3D" id="3.40.50.300">
    <property type="entry name" value="P-loop containing nucleotide triphosphate hydrolases"/>
    <property type="match status" value="1"/>
</dbReference>
<feature type="binding site" evidence="2">
    <location>
        <position position="47"/>
    </location>
    <ligand>
        <name>substrate</name>
    </ligand>
</feature>
<dbReference type="GO" id="GO:0019136">
    <property type="term" value="F:deoxynucleoside kinase activity"/>
    <property type="evidence" value="ECO:0007669"/>
    <property type="project" value="InterPro"/>
</dbReference>
<feature type="binding site" evidence="2">
    <location>
        <position position="35"/>
    </location>
    <ligand>
        <name>substrate</name>
    </ligand>
</feature>
<keyword evidence="5" id="KW-0418">Kinase</keyword>
<feature type="binding site" evidence="2">
    <location>
        <position position="81"/>
    </location>
    <ligand>
        <name>substrate</name>
    </ligand>
</feature>
<keyword evidence="3" id="KW-0067">ATP-binding</keyword>
<evidence type="ECO:0000256" key="2">
    <source>
        <dbReference type="PIRSR" id="PIRSR000705-2"/>
    </source>
</evidence>
<protein>
    <submittedName>
        <fullName evidence="5">Deoxynucleoside kinase</fullName>
    </submittedName>
</protein>
<dbReference type="Proteomes" id="UP000315525">
    <property type="component" value="Unassembled WGS sequence"/>
</dbReference>
<feature type="binding site" evidence="3">
    <location>
        <begin position="137"/>
        <end position="141"/>
    </location>
    <ligand>
        <name>ATP</name>
        <dbReference type="ChEBI" id="CHEBI:30616"/>
    </ligand>
</feature>
<accession>A0A523UTJ3</accession>
<keyword evidence="5" id="KW-0808">Transferase</keyword>
<proteinExistence type="predicted"/>
<dbReference type="EMBL" id="SOJN01000074">
    <property type="protein sequence ID" value="TET45877.1"/>
    <property type="molecule type" value="Genomic_DNA"/>
</dbReference>
<evidence type="ECO:0000313" key="6">
    <source>
        <dbReference type="Proteomes" id="UP000315525"/>
    </source>
</evidence>
<evidence type="ECO:0000259" key="4">
    <source>
        <dbReference type="Pfam" id="PF01712"/>
    </source>
</evidence>
<dbReference type="SUPFAM" id="SSF52540">
    <property type="entry name" value="P-loop containing nucleoside triphosphate hydrolases"/>
    <property type="match status" value="1"/>
</dbReference>
<dbReference type="InterPro" id="IPR031314">
    <property type="entry name" value="DNK_dom"/>
</dbReference>
<dbReference type="GO" id="GO:0005737">
    <property type="term" value="C:cytoplasm"/>
    <property type="evidence" value="ECO:0007669"/>
    <property type="project" value="TreeGrafter"/>
</dbReference>
<dbReference type="CDD" id="cd01673">
    <property type="entry name" value="dNK"/>
    <property type="match status" value="1"/>
</dbReference>
<dbReference type="InterPro" id="IPR002624">
    <property type="entry name" value="DCK/DGK"/>
</dbReference>
<feature type="domain" description="Deoxynucleoside kinase" evidence="4">
    <location>
        <begin position="7"/>
        <end position="198"/>
    </location>
</feature>